<dbReference type="GO" id="GO:0016874">
    <property type="term" value="F:ligase activity"/>
    <property type="evidence" value="ECO:0007669"/>
    <property type="project" value="UniProtKB-KW"/>
</dbReference>
<dbReference type="Gene3D" id="3.30.300.30">
    <property type="match status" value="1"/>
</dbReference>
<evidence type="ECO:0000313" key="8">
    <source>
        <dbReference type="Proteomes" id="UP001230253"/>
    </source>
</evidence>
<proteinExistence type="inferred from homology"/>
<evidence type="ECO:0000259" key="5">
    <source>
        <dbReference type="Pfam" id="PF00501"/>
    </source>
</evidence>
<accession>A0ABU0C5K2</accession>
<protein>
    <submittedName>
        <fullName evidence="7">Fatty-acyl-CoA synthase</fullName>
        <ecNumber evidence="7">6.2.1.-</ecNumber>
    </submittedName>
</protein>
<dbReference type="InterPro" id="IPR000873">
    <property type="entry name" value="AMP-dep_synth/lig_dom"/>
</dbReference>
<dbReference type="InterPro" id="IPR020845">
    <property type="entry name" value="AMP-binding_CS"/>
</dbReference>
<organism evidence="7 8">
    <name type="scientific">Rhodopseudomonas julia</name>
    <dbReference type="NCBI Taxonomy" id="200617"/>
    <lineage>
        <taxon>Bacteria</taxon>
        <taxon>Pseudomonadati</taxon>
        <taxon>Pseudomonadota</taxon>
        <taxon>Alphaproteobacteria</taxon>
        <taxon>Hyphomicrobiales</taxon>
        <taxon>Nitrobacteraceae</taxon>
        <taxon>Rhodopseudomonas</taxon>
    </lineage>
</organism>
<comment type="caution">
    <text evidence="7">The sequence shown here is derived from an EMBL/GenBank/DDBJ whole genome shotgun (WGS) entry which is preliminary data.</text>
</comment>
<feature type="domain" description="AMP-binding enzyme C-terminal" evidence="6">
    <location>
        <begin position="490"/>
        <end position="564"/>
    </location>
</feature>
<keyword evidence="4" id="KW-0067">ATP-binding</keyword>
<evidence type="ECO:0000256" key="1">
    <source>
        <dbReference type="ARBA" id="ARBA00006432"/>
    </source>
</evidence>
<name>A0ABU0C5K2_9BRAD</name>
<dbReference type="PROSITE" id="PS00455">
    <property type="entry name" value="AMP_BINDING"/>
    <property type="match status" value="1"/>
</dbReference>
<dbReference type="EMBL" id="JAUSUK010000001">
    <property type="protein sequence ID" value="MDQ0325798.1"/>
    <property type="molecule type" value="Genomic_DNA"/>
</dbReference>
<dbReference type="SUPFAM" id="SSF56801">
    <property type="entry name" value="Acetyl-CoA synthetase-like"/>
    <property type="match status" value="1"/>
</dbReference>
<dbReference type="Gene3D" id="3.40.50.12780">
    <property type="entry name" value="N-terminal domain of ligase-like"/>
    <property type="match status" value="1"/>
</dbReference>
<gene>
    <name evidence="7" type="ORF">J2R99_001647</name>
</gene>
<dbReference type="InterPro" id="IPR025110">
    <property type="entry name" value="AMP-bd_C"/>
</dbReference>
<evidence type="ECO:0000259" key="6">
    <source>
        <dbReference type="Pfam" id="PF13193"/>
    </source>
</evidence>
<evidence type="ECO:0000256" key="4">
    <source>
        <dbReference type="ARBA" id="ARBA00022840"/>
    </source>
</evidence>
<keyword evidence="8" id="KW-1185">Reference proteome</keyword>
<dbReference type="RefSeq" id="WP_307153956.1">
    <property type="nucleotide sequence ID" value="NZ_JAUSUK010000001.1"/>
</dbReference>
<evidence type="ECO:0000256" key="3">
    <source>
        <dbReference type="ARBA" id="ARBA00022741"/>
    </source>
</evidence>
<dbReference type="Proteomes" id="UP001230253">
    <property type="component" value="Unassembled WGS sequence"/>
</dbReference>
<dbReference type="NCBIfam" id="NF006134">
    <property type="entry name" value="PRK08279.1"/>
    <property type="match status" value="1"/>
</dbReference>
<dbReference type="PANTHER" id="PTHR43107">
    <property type="entry name" value="LONG-CHAIN FATTY ACID TRANSPORT PROTEIN"/>
    <property type="match status" value="1"/>
</dbReference>
<dbReference type="PANTHER" id="PTHR43107:SF15">
    <property type="entry name" value="FATTY ACID TRANSPORT PROTEIN 3, ISOFORM A"/>
    <property type="match status" value="1"/>
</dbReference>
<dbReference type="InterPro" id="IPR045851">
    <property type="entry name" value="AMP-bd_C_sf"/>
</dbReference>
<reference evidence="7 8" key="1">
    <citation type="submission" date="2023-07" db="EMBL/GenBank/DDBJ databases">
        <title>Genomic Encyclopedia of Type Strains, Phase IV (KMG-IV): sequencing the most valuable type-strain genomes for metagenomic binning, comparative biology and taxonomic classification.</title>
        <authorList>
            <person name="Goeker M."/>
        </authorList>
    </citation>
    <scope>NUCLEOTIDE SEQUENCE [LARGE SCALE GENOMIC DNA]</scope>
    <source>
        <strain evidence="7 8">DSM 11549</strain>
    </source>
</reference>
<dbReference type="InterPro" id="IPR042099">
    <property type="entry name" value="ANL_N_sf"/>
</dbReference>
<sequence length="612" mass="68936">MPQALLPEAAGETMGFIERIKSELAYVRGALRALRKVSSAAKNRNRTFPDLIEDIAREHGDRPAMIAENERMSYREYNERANQYARWAIANGVKKGDCVALMMPNKPEYMAAWLGIARAGGVTACLNTNLRGPVLANCVNIVEPKHIIVDTAIADGFHSADPFLQTKAEYWAYGSGVDAWKRLDEALDTFSRDPLEASERPKLTTSDRCLFIYTSGTTGMPKAANINHYRVLAISLGFNGAMDMKPEDRIYVCLPLYHTTGSVLASGAALTAGASVVIREKFSASQFWDDVVDYECTIFQYIGELCRYLLNSPTHPKERQHKLRLACGNGLRPDIWEDFKNRFAIPKILEWYAATEGNAVFFNFDGKVGSVGRIPKWAERRFVTEIVRFDYSSEEPKRGPDGFCMKCAPGEVGEVISQIIDDPSRPSQRFEGYADPKATEKKILKDVFEKGDMWFRTGDLMKKDEMGYFYFIDRIGDTFRWKGENVATSEVAEAITVYPGVKDANVFGVAVPNTDGRAGMASLVVEEAFDMSGFYAHVERHLPRYARPIFLRLQQSMEMTGTFKQRKVDLVREGFDPNRIADPLYMLHPEKQTYVPLDTGLYEEVESGDLRL</sequence>
<keyword evidence="2 7" id="KW-0436">Ligase</keyword>
<evidence type="ECO:0000256" key="2">
    <source>
        <dbReference type="ARBA" id="ARBA00022598"/>
    </source>
</evidence>
<dbReference type="Pfam" id="PF00501">
    <property type="entry name" value="AMP-binding"/>
    <property type="match status" value="1"/>
</dbReference>
<comment type="similarity">
    <text evidence="1">Belongs to the ATP-dependent AMP-binding enzyme family.</text>
</comment>
<dbReference type="Pfam" id="PF13193">
    <property type="entry name" value="AMP-binding_C"/>
    <property type="match status" value="1"/>
</dbReference>
<evidence type="ECO:0000313" key="7">
    <source>
        <dbReference type="EMBL" id="MDQ0325798.1"/>
    </source>
</evidence>
<keyword evidence="3" id="KW-0547">Nucleotide-binding</keyword>
<feature type="domain" description="AMP-dependent synthetase/ligase" evidence="5">
    <location>
        <begin position="53"/>
        <end position="374"/>
    </location>
</feature>
<dbReference type="EC" id="6.2.1.-" evidence="7"/>